<dbReference type="InterPro" id="IPR050490">
    <property type="entry name" value="Bact_solute-bd_prot1"/>
</dbReference>
<dbReference type="SUPFAM" id="SSF53850">
    <property type="entry name" value="Periplasmic binding protein-like II"/>
    <property type="match status" value="1"/>
</dbReference>
<keyword evidence="7" id="KW-1185">Reference proteome</keyword>
<organism evidence="6 7">
    <name type="scientific">Dictyobacter aurantiacus</name>
    <dbReference type="NCBI Taxonomy" id="1936993"/>
    <lineage>
        <taxon>Bacteria</taxon>
        <taxon>Bacillati</taxon>
        <taxon>Chloroflexota</taxon>
        <taxon>Ktedonobacteria</taxon>
        <taxon>Ktedonobacterales</taxon>
        <taxon>Dictyobacteraceae</taxon>
        <taxon>Dictyobacter</taxon>
    </lineage>
</organism>
<gene>
    <name evidence="6" type="ORF">KDAU_05010</name>
</gene>
<evidence type="ECO:0000313" key="6">
    <source>
        <dbReference type="EMBL" id="GCE03172.1"/>
    </source>
</evidence>
<name>A0A401Z8K7_9CHLR</name>
<accession>A0A401Z8K7</accession>
<comment type="caution">
    <text evidence="6">The sequence shown here is derived from an EMBL/GenBank/DDBJ whole genome shotgun (WGS) entry which is preliminary data.</text>
</comment>
<proteinExistence type="predicted"/>
<dbReference type="AlphaFoldDB" id="A0A401Z8K7"/>
<evidence type="ECO:0000256" key="1">
    <source>
        <dbReference type="ARBA" id="ARBA00022475"/>
    </source>
</evidence>
<protein>
    <submittedName>
        <fullName evidence="6">Sugar ABC transporter substrate-binding protein</fullName>
    </submittedName>
</protein>
<dbReference type="Gene3D" id="3.40.190.10">
    <property type="entry name" value="Periplasmic binding protein-like II"/>
    <property type="match status" value="3"/>
</dbReference>
<evidence type="ECO:0000256" key="5">
    <source>
        <dbReference type="ARBA" id="ARBA00023288"/>
    </source>
</evidence>
<keyword evidence="4" id="KW-0564">Palmitate</keyword>
<reference evidence="7" key="1">
    <citation type="submission" date="2018-12" db="EMBL/GenBank/DDBJ databases">
        <title>Tengunoibacter tsumagoiensis gen. nov., sp. nov., Dictyobacter kobayashii sp. nov., D. alpinus sp. nov., and D. joshuensis sp. nov. and description of Dictyobacteraceae fam. nov. within the order Ktedonobacterales isolated from Tengu-no-mugimeshi.</title>
        <authorList>
            <person name="Wang C.M."/>
            <person name="Zheng Y."/>
            <person name="Sakai Y."/>
            <person name="Toyoda A."/>
            <person name="Minakuchi Y."/>
            <person name="Abe K."/>
            <person name="Yokota A."/>
            <person name="Yabe S."/>
        </authorList>
    </citation>
    <scope>NUCLEOTIDE SEQUENCE [LARGE SCALE GENOMIC DNA]</scope>
    <source>
        <strain evidence="7">S-27</strain>
    </source>
</reference>
<dbReference type="PANTHER" id="PTHR43649:SF33">
    <property type="entry name" value="POLYGALACTURONAN_RHAMNOGALACTURONAN-BINDING PROTEIN YTCQ"/>
    <property type="match status" value="1"/>
</dbReference>
<keyword evidence="3" id="KW-0472">Membrane</keyword>
<dbReference type="Pfam" id="PF01547">
    <property type="entry name" value="SBP_bac_1"/>
    <property type="match status" value="1"/>
</dbReference>
<dbReference type="CDD" id="cd13585">
    <property type="entry name" value="PBP2_TMBP_like"/>
    <property type="match status" value="1"/>
</dbReference>
<evidence type="ECO:0000313" key="7">
    <source>
        <dbReference type="Proteomes" id="UP000287224"/>
    </source>
</evidence>
<evidence type="ECO:0000256" key="2">
    <source>
        <dbReference type="ARBA" id="ARBA00022729"/>
    </source>
</evidence>
<dbReference type="EMBL" id="BIFQ01000001">
    <property type="protein sequence ID" value="GCE03172.1"/>
    <property type="molecule type" value="Genomic_DNA"/>
</dbReference>
<evidence type="ECO:0000256" key="3">
    <source>
        <dbReference type="ARBA" id="ARBA00023136"/>
    </source>
</evidence>
<dbReference type="InterPro" id="IPR006059">
    <property type="entry name" value="SBP"/>
</dbReference>
<dbReference type="PANTHER" id="PTHR43649">
    <property type="entry name" value="ARABINOSE-BINDING PROTEIN-RELATED"/>
    <property type="match status" value="1"/>
</dbReference>
<keyword evidence="2" id="KW-0732">Signal</keyword>
<keyword evidence="1" id="KW-1003">Cell membrane</keyword>
<sequence>MNLTFWSWVPNLDKSIALFNKTHPNIHVSWNSVPSGANGTYAKMFTAIKAGNAPDLGQVEYQFLPTFEATGGLTDLSQYGASSLKDQFVPWTWNQVTQGSAIYAIPEDSGPMAMYYRADLFQKYNIPVPKTWDDYAAAAQKLHQADPNVYITDFPPKEAGQFIGYIWQAGGRWFNINGQSWQVNINDTASKKVTDFWQGLLDKKLVTTDPDFSQGWYNDLQTGRNATWISAVWGANTIMSNAAQTSGKWKVAPMPQWSSSNSVAGNWGGSTTVVFKDSKHPKEAAEFASWLNTNTDSVNGMVTGAQIYPALQSALNGSSDAATQKFYSGQDISQVFKDASNQVDVKFQWGPTMSDVFTSVGDQFSDAVAGKQTLSAALDKVQNDTVQGMKKQGFSVNS</sequence>
<keyword evidence="5" id="KW-0449">Lipoprotein</keyword>
<evidence type="ECO:0000256" key="4">
    <source>
        <dbReference type="ARBA" id="ARBA00023139"/>
    </source>
</evidence>
<dbReference type="Proteomes" id="UP000287224">
    <property type="component" value="Unassembled WGS sequence"/>
</dbReference>